<evidence type="ECO:0000313" key="4">
    <source>
        <dbReference type="Proteomes" id="UP000001492"/>
    </source>
</evidence>
<sequence length="269" mass="29717">MLTALPFKRPELKAAQTVKQVHKLGLFGLGAFGRLIVRHLAPYFDILACDPSPEAKAYAKRHNVSLVSLEEAAACQVVILATPIRTLKDLAAKIAPHVPLNGLVIDVGSVKVKPAAWLQDVLPPQVSILCTHPLFGPQSARYGIHDMEIVVCPVRVRHLSPIVRFLEKTLDLKVSIATPEIHDRALAAVQGLTHMIAKVLSGLEPLPRVHTTRSYDLMMQGVGLVQGDSDELFMSIERDNPFASEIRKRFFAEIDSLRERLEAHGRETD</sequence>
<evidence type="ECO:0000256" key="1">
    <source>
        <dbReference type="ARBA" id="ARBA00023002"/>
    </source>
</evidence>
<feature type="domain" description="Prephenate/arogenate dehydrogenase" evidence="2">
    <location>
        <begin position="22"/>
        <end position="269"/>
    </location>
</feature>
<dbReference type="STRING" id="573065.Astex_3231"/>
<dbReference type="InterPro" id="IPR036291">
    <property type="entry name" value="NAD(P)-bd_dom_sf"/>
</dbReference>
<evidence type="ECO:0000259" key="2">
    <source>
        <dbReference type="PROSITE" id="PS51176"/>
    </source>
</evidence>
<dbReference type="Pfam" id="PF02153">
    <property type="entry name" value="PDH_N"/>
    <property type="match status" value="1"/>
</dbReference>
<dbReference type="AlphaFoldDB" id="E8RTP5"/>
<dbReference type="eggNOG" id="COG0287">
    <property type="taxonomic scope" value="Bacteria"/>
</dbReference>
<dbReference type="GO" id="GO:0004665">
    <property type="term" value="F:prephenate dehydrogenase (NADP+) activity"/>
    <property type="evidence" value="ECO:0007669"/>
    <property type="project" value="InterPro"/>
</dbReference>
<dbReference type="HOGENOM" id="CLU_036672_3_0_5"/>
<dbReference type="GO" id="GO:0070403">
    <property type="term" value="F:NAD+ binding"/>
    <property type="evidence" value="ECO:0007669"/>
    <property type="project" value="InterPro"/>
</dbReference>
<dbReference type="SUPFAM" id="SSF51735">
    <property type="entry name" value="NAD(P)-binding Rossmann-fold domains"/>
    <property type="match status" value="1"/>
</dbReference>
<dbReference type="InterPro" id="IPR003099">
    <property type="entry name" value="Prephen_DH"/>
</dbReference>
<dbReference type="PROSITE" id="PS51176">
    <property type="entry name" value="PDH_ADH"/>
    <property type="match status" value="1"/>
</dbReference>
<reference evidence="4" key="1">
    <citation type="submission" date="2010-12" db="EMBL/GenBank/DDBJ databases">
        <title>Complete sequence of chromosome 2 of Asticcacaulis excentricus CB 48.</title>
        <authorList>
            <consortium name="US DOE Joint Genome Institute"/>
            <person name="Lucas S."/>
            <person name="Copeland A."/>
            <person name="Lapidus A."/>
            <person name="Cheng J.-F."/>
            <person name="Bruce D."/>
            <person name="Goodwin L."/>
            <person name="Pitluck S."/>
            <person name="Teshima H."/>
            <person name="Davenport K."/>
            <person name="Detter J.C."/>
            <person name="Han C."/>
            <person name="Tapia R."/>
            <person name="Land M."/>
            <person name="Hauser L."/>
            <person name="Jeffries C."/>
            <person name="Kyrpides N."/>
            <person name="Ivanova N."/>
            <person name="Ovchinnikova G."/>
            <person name="Brun Y.V."/>
            <person name="Woyke T."/>
        </authorList>
    </citation>
    <scope>NUCLEOTIDE SEQUENCE [LARGE SCALE GENOMIC DNA]</scope>
    <source>
        <strain evidence="4">ATCC 15261 / DSM 4724 / KCTC 12464 / NCIMB 9791 / VKM B-1370 / CB 48</strain>
    </source>
</reference>
<dbReference type="OrthoDB" id="9800497at2"/>
<dbReference type="Gene3D" id="3.40.50.720">
    <property type="entry name" value="NAD(P)-binding Rossmann-like Domain"/>
    <property type="match status" value="1"/>
</dbReference>
<dbReference type="SUPFAM" id="SSF48179">
    <property type="entry name" value="6-phosphogluconate dehydrogenase C-terminal domain-like"/>
    <property type="match status" value="1"/>
</dbReference>
<dbReference type="KEGG" id="aex:Astex_3231"/>
<gene>
    <name evidence="3" type="ordered locus">Astex_3231</name>
</gene>
<dbReference type="EMBL" id="CP002396">
    <property type="protein sequence ID" value="ADU14866.1"/>
    <property type="molecule type" value="Genomic_DNA"/>
</dbReference>
<organism evidence="3 4">
    <name type="scientific">Asticcacaulis excentricus (strain ATCC 15261 / DSM 4724 / KCTC 12464 / NCIMB 9791 / VKM B-1370 / CB 48)</name>
    <dbReference type="NCBI Taxonomy" id="573065"/>
    <lineage>
        <taxon>Bacteria</taxon>
        <taxon>Pseudomonadati</taxon>
        <taxon>Pseudomonadota</taxon>
        <taxon>Alphaproteobacteria</taxon>
        <taxon>Caulobacterales</taxon>
        <taxon>Caulobacteraceae</taxon>
        <taxon>Asticcacaulis</taxon>
    </lineage>
</organism>
<dbReference type="PANTHER" id="PTHR21363">
    <property type="entry name" value="PREPHENATE DEHYDROGENASE"/>
    <property type="match status" value="1"/>
</dbReference>
<dbReference type="GO" id="GO:0008977">
    <property type="term" value="F:prephenate dehydrogenase (NAD+) activity"/>
    <property type="evidence" value="ECO:0007669"/>
    <property type="project" value="InterPro"/>
</dbReference>
<protein>
    <submittedName>
        <fullName evidence="3">Prephenate dehydrogenase</fullName>
    </submittedName>
</protein>
<dbReference type="InterPro" id="IPR050812">
    <property type="entry name" value="Preph/Arog_dehydrog"/>
</dbReference>
<accession>E8RTP5</accession>
<keyword evidence="1" id="KW-0560">Oxidoreductase</keyword>
<dbReference type="Proteomes" id="UP000001492">
    <property type="component" value="Chromosome 2"/>
</dbReference>
<name>E8RTP5_ASTEC</name>
<keyword evidence="4" id="KW-1185">Reference proteome</keyword>
<dbReference type="GO" id="GO:0006571">
    <property type="term" value="P:tyrosine biosynthetic process"/>
    <property type="evidence" value="ECO:0007669"/>
    <property type="project" value="InterPro"/>
</dbReference>
<proteinExistence type="predicted"/>
<dbReference type="InterPro" id="IPR046826">
    <property type="entry name" value="PDH_N"/>
</dbReference>
<dbReference type="PANTHER" id="PTHR21363:SF0">
    <property type="entry name" value="PREPHENATE DEHYDROGENASE [NADP(+)]"/>
    <property type="match status" value="1"/>
</dbReference>
<evidence type="ECO:0000313" key="3">
    <source>
        <dbReference type="EMBL" id="ADU14866.1"/>
    </source>
</evidence>
<dbReference type="InterPro" id="IPR008927">
    <property type="entry name" value="6-PGluconate_DH-like_C_sf"/>
</dbReference>